<comment type="caution">
    <text evidence="2">The sequence shown here is derived from an EMBL/GenBank/DDBJ whole genome shotgun (WGS) entry which is preliminary data.</text>
</comment>
<feature type="transmembrane region" description="Helical" evidence="1">
    <location>
        <begin position="175"/>
        <end position="192"/>
    </location>
</feature>
<name>A0ABV6S2J8_9SPHN</name>
<reference evidence="2 3" key="1">
    <citation type="submission" date="2024-09" db="EMBL/GenBank/DDBJ databases">
        <authorList>
            <person name="Sun Q."/>
            <person name="Mori K."/>
        </authorList>
    </citation>
    <scope>NUCLEOTIDE SEQUENCE [LARGE SCALE GENOMIC DNA]</scope>
    <source>
        <strain evidence="2 3">CICC 11035S</strain>
    </source>
</reference>
<organism evidence="2 3">
    <name type="scientific">Novosphingobium clariflavum</name>
    <dbReference type="NCBI Taxonomy" id="2029884"/>
    <lineage>
        <taxon>Bacteria</taxon>
        <taxon>Pseudomonadati</taxon>
        <taxon>Pseudomonadota</taxon>
        <taxon>Alphaproteobacteria</taxon>
        <taxon>Sphingomonadales</taxon>
        <taxon>Sphingomonadaceae</taxon>
        <taxon>Novosphingobium</taxon>
    </lineage>
</organism>
<protein>
    <submittedName>
        <fullName evidence="2">Uncharacterized protein</fullName>
    </submittedName>
</protein>
<sequence length="245" mass="26367">MSRLTRELAGLGVTLRDSVRLWRLAPLVPLVAVLPELAQHAVEIRLGMFASQEAFASLALDPQRLALGGIKIAALVLAVLAGARFWANRTAGLRGWSLAGIAWKQVLLGLGVQIVVSLPALLDLRVAPMVQLTLSFVLTLASLPGLVLMVGGLLGDNETGLLAIYRSGWTKALRILLHIGPVWLLLQVLHRADHIAALDRPIWLVWLLMVLDALVVGQMASLAATGLHHGYRGEEACTESLNLYA</sequence>
<keyword evidence="1" id="KW-0472">Membrane</keyword>
<feature type="transmembrane region" description="Helical" evidence="1">
    <location>
        <begin position="134"/>
        <end position="154"/>
    </location>
</feature>
<accession>A0ABV6S2J8</accession>
<keyword evidence="1" id="KW-0812">Transmembrane</keyword>
<dbReference type="Proteomes" id="UP001589858">
    <property type="component" value="Unassembled WGS sequence"/>
</dbReference>
<dbReference type="EMBL" id="JBHLTM010000009">
    <property type="protein sequence ID" value="MFC0683281.1"/>
    <property type="molecule type" value="Genomic_DNA"/>
</dbReference>
<dbReference type="RefSeq" id="WP_267220477.1">
    <property type="nucleotide sequence ID" value="NZ_JAPCWC010000007.1"/>
</dbReference>
<feature type="transmembrane region" description="Helical" evidence="1">
    <location>
        <begin position="65"/>
        <end position="86"/>
    </location>
</feature>
<evidence type="ECO:0000313" key="2">
    <source>
        <dbReference type="EMBL" id="MFC0683281.1"/>
    </source>
</evidence>
<gene>
    <name evidence="2" type="ORF">ACFFF8_01600</name>
</gene>
<evidence type="ECO:0000313" key="3">
    <source>
        <dbReference type="Proteomes" id="UP001589858"/>
    </source>
</evidence>
<proteinExistence type="predicted"/>
<feature type="transmembrane region" description="Helical" evidence="1">
    <location>
        <begin position="204"/>
        <end position="224"/>
    </location>
</feature>
<feature type="transmembrane region" description="Helical" evidence="1">
    <location>
        <begin position="98"/>
        <end position="122"/>
    </location>
</feature>
<evidence type="ECO:0000256" key="1">
    <source>
        <dbReference type="SAM" id="Phobius"/>
    </source>
</evidence>
<keyword evidence="1" id="KW-1133">Transmembrane helix</keyword>
<keyword evidence="3" id="KW-1185">Reference proteome</keyword>